<keyword evidence="2" id="KW-1003">Cell membrane</keyword>
<comment type="caution">
    <text evidence="7">The sequence shown here is derived from an EMBL/GenBank/DDBJ whole genome shotgun (WGS) entry which is preliminary data.</text>
</comment>
<feature type="transmembrane region" description="Helical" evidence="6">
    <location>
        <begin position="262"/>
        <end position="282"/>
    </location>
</feature>
<protein>
    <submittedName>
        <fullName evidence="7">Uncharacterized protein</fullName>
    </submittedName>
</protein>
<feature type="transmembrane region" description="Helical" evidence="6">
    <location>
        <begin position="185"/>
        <end position="202"/>
    </location>
</feature>
<dbReference type="InterPro" id="IPR050833">
    <property type="entry name" value="Poly_Biosynth_Transport"/>
</dbReference>
<feature type="transmembrane region" description="Helical" evidence="6">
    <location>
        <begin position="98"/>
        <end position="118"/>
    </location>
</feature>
<evidence type="ECO:0000256" key="4">
    <source>
        <dbReference type="ARBA" id="ARBA00022989"/>
    </source>
</evidence>
<evidence type="ECO:0000256" key="6">
    <source>
        <dbReference type="SAM" id="Phobius"/>
    </source>
</evidence>
<organism evidence="7 8">
    <name type="scientific">Candidatus Wolfebacteria bacterium RIFOXYD1_FULL_48_65</name>
    <dbReference type="NCBI Taxonomy" id="1802561"/>
    <lineage>
        <taxon>Bacteria</taxon>
        <taxon>Candidatus Wolfeibacteriota</taxon>
    </lineage>
</organism>
<feature type="transmembrane region" description="Helical" evidence="6">
    <location>
        <begin position="156"/>
        <end position="179"/>
    </location>
</feature>
<evidence type="ECO:0000256" key="2">
    <source>
        <dbReference type="ARBA" id="ARBA00022475"/>
    </source>
</evidence>
<feature type="transmembrane region" description="Helical" evidence="6">
    <location>
        <begin position="124"/>
        <end position="144"/>
    </location>
</feature>
<dbReference type="AlphaFoldDB" id="A0A1F8DZ97"/>
<evidence type="ECO:0000256" key="3">
    <source>
        <dbReference type="ARBA" id="ARBA00022692"/>
    </source>
</evidence>
<feature type="transmembrane region" description="Helical" evidence="6">
    <location>
        <begin position="452"/>
        <end position="469"/>
    </location>
</feature>
<feature type="transmembrane region" description="Helical" evidence="6">
    <location>
        <begin position="369"/>
        <end position="387"/>
    </location>
</feature>
<gene>
    <name evidence="7" type="ORF">A2610_00305</name>
</gene>
<dbReference type="Pfam" id="PF01943">
    <property type="entry name" value="Polysacc_synt"/>
    <property type="match status" value="1"/>
</dbReference>
<evidence type="ECO:0000256" key="5">
    <source>
        <dbReference type="ARBA" id="ARBA00023136"/>
    </source>
</evidence>
<proteinExistence type="predicted"/>
<dbReference type="InterPro" id="IPR002797">
    <property type="entry name" value="Polysacc_synth"/>
</dbReference>
<comment type="subcellular location">
    <subcellularLocation>
        <location evidence="1">Cell membrane</location>
        <topology evidence="1">Multi-pass membrane protein</topology>
    </subcellularLocation>
</comment>
<dbReference type="EMBL" id="MGIV01000019">
    <property type="protein sequence ID" value="OGM93847.1"/>
    <property type="molecule type" value="Genomic_DNA"/>
</dbReference>
<evidence type="ECO:0000256" key="1">
    <source>
        <dbReference type="ARBA" id="ARBA00004651"/>
    </source>
</evidence>
<dbReference type="Proteomes" id="UP000179057">
    <property type="component" value="Unassembled WGS sequence"/>
</dbReference>
<keyword evidence="5 6" id="KW-0472">Membrane</keyword>
<dbReference type="GO" id="GO:0005886">
    <property type="term" value="C:plasma membrane"/>
    <property type="evidence" value="ECO:0007669"/>
    <property type="project" value="UniProtKB-SubCell"/>
</dbReference>
<feature type="transmembrane region" description="Helical" evidence="6">
    <location>
        <begin position="393"/>
        <end position="415"/>
    </location>
</feature>
<sequence length="494" mass="54534">MFSKAKSLLLENKTTRQTIEKNTFWLFFGNISSRLIKAGIIIYAARILGAGEWGVFSYALSLAAFFTVFTDFGISTVITRESAKDLSVQEKYFSTSIVIKLVMTVASIIIFLALAPFIIKQKAIMALLPIIILLVSLDGMRDFAASLSRAWEKMEIEAAIQIITNIAIVIGGLVALSYYGTSYSLSVGYTIGVGIGMLVAFHPFRRYFKNIRQTFDPKLIKPILYASWPIGMLGLMTATMLNTDTIMIGWFRDITDVGYYSAGLRIAQIIFMIPALLGTALFPSLARFAHDKDRFTHALERSILALLMIGIPMAIGGALLAKDIIYIVYGDQYLAGSFAFAIMSLTFITGFLAPILGNALFALNKERSLFAYALIGIFGNFFFNLALIPHFGIAGAAFSTLITQTIITVYLSTKLKQEISISIRKKLPNILTASFILFMSIISLALLELNAIIIIIASAALYGYILHLLQDPTFKEITDPILHRLRPPSHISTP</sequence>
<accession>A0A1F8DZ97</accession>
<evidence type="ECO:0000313" key="7">
    <source>
        <dbReference type="EMBL" id="OGM93847.1"/>
    </source>
</evidence>
<dbReference type="PANTHER" id="PTHR30250:SF11">
    <property type="entry name" value="O-ANTIGEN TRANSPORTER-RELATED"/>
    <property type="match status" value="1"/>
</dbReference>
<dbReference type="PANTHER" id="PTHR30250">
    <property type="entry name" value="PST FAMILY PREDICTED COLANIC ACID TRANSPORTER"/>
    <property type="match status" value="1"/>
</dbReference>
<evidence type="ECO:0000313" key="8">
    <source>
        <dbReference type="Proteomes" id="UP000179057"/>
    </source>
</evidence>
<reference evidence="7 8" key="1">
    <citation type="journal article" date="2016" name="Nat. Commun.">
        <title>Thousands of microbial genomes shed light on interconnected biogeochemical processes in an aquifer system.</title>
        <authorList>
            <person name="Anantharaman K."/>
            <person name="Brown C.T."/>
            <person name="Hug L.A."/>
            <person name="Sharon I."/>
            <person name="Castelle C.J."/>
            <person name="Probst A.J."/>
            <person name="Thomas B.C."/>
            <person name="Singh A."/>
            <person name="Wilkins M.J."/>
            <person name="Karaoz U."/>
            <person name="Brodie E.L."/>
            <person name="Williams K.H."/>
            <person name="Hubbard S.S."/>
            <person name="Banfield J.F."/>
        </authorList>
    </citation>
    <scope>NUCLEOTIDE SEQUENCE [LARGE SCALE GENOMIC DNA]</scope>
</reference>
<dbReference type="CDD" id="cd13128">
    <property type="entry name" value="MATE_Wzx_like"/>
    <property type="match status" value="1"/>
</dbReference>
<feature type="transmembrane region" description="Helical" evidence="6">
    <location>
        <begin position="427"/>
        <end position="446"/>
    </location>
</feature>
<name>A0A1F8DZ97_9BACT</name>
<keyword evidence="3 6" id="KW-0812">Transmembrane</keyword>
<feature type="transmembrane region" description="Helical" evidence="6">
    <location>
        <begin position="223"/>
        <end position="242"/>
    </location>
</feature>
<keyword evidence="4 6" id="KW-1133">Transmembrane helix</keyword>
<feature type="transmembrane region" description="Helical" evidence="6">
    <location>
        <begin position="23"/>
        <end position="44"/>
    </location>
</feature>
<feature type="transmembrane region" description="Helical" evidence="6">
    <location>
        <begin position="333"/>
        <end position="357"/>
    </location>
</feature>
<feature type="transmembrane region" description="Helical" evidence="6">
    <location>
        <begin position="303"/>
        <end position="321"/>
    </location>
</feature>
<feature type="transmembrane region" description="Helical" evidence="6">
    <location>
        <begin position="56"/>
        <end position="78"/>
    </location>
</feature>